<reference evidence="2" key="1">
    <citation type="submission" date="2019-03" db="EMBL/GenBank/DDBJ databases">
        <authorList>
            <person name="Mank J."/>
            <person name="Almeida P."/>
        </authorList>
    </citation>
    <scope>NUCLEOTIDE SEQUENCE</scope>
    <source>
        <strain evidence="2">78183</strain>
    </source>
</reference>
<evidence type="ECO:0000313" key="2">
    <source>
        <dbReference type="EMBL" id="VFU30198.1"/>
    </source>
</evidence>
<protein>
    <recommendedName>
        <fullName evidence="1">DUF7705 domain-containing protein</fullName>
    </recommendedName>
</protein>
<name>A0A6N2KQC9_SALVM</name>
<feature type="domain" description="DUF7705" evidence="1">
    <location>
        <begin position="47"/>
        <end position="101"/>
    </location>
</feature>
<accession>A0A6N2KQC9</accession>
<dbReference type="PANTHER" id="PTHR33916:SF7">
    <property type="entry name" value="NEPROSIN DOMAIN-CONTAINING PROTEIN"/>
    <property type="match status" value="1"/>
</dbReference>
<dbReference type="PANTHER" id="PTHR33916">
    <property type="entry name" value="EXPANSIN-LIKE EG45 DOMAIN-CONTAINING PROTEIN"/>
    <property type="match status" value="1"/>
</dbReference>
<organism evidence="2">
    <name type="scientific">Salix viminalis</name>
    <name type="common">Common osier</name>
    <name type="synonym">Basket willow</name>
    <dbReference type="NCBI Taxonomy" id="40686"/>
    <lineage>
        <taxon>Eukaryota</taxon>
        <taxon>Viridiplantae</taxon>
        <taxon>Streptophyta</taxon>
        <taxon>Embryophyta</taxon>
        <taxon>Tracheophyta</taxon>
        <taxon>Spermatophyta</taxon>
        <taxon>Magnoliopsida</taxon>
        <taxon>eudicotyledons</taxon>
        <taxon>Gunneridae</taxon>
        <taxon>Pentapetalae</taxon>
        <taxon>rosids</taxon>
        <taxon>fabids</taxon>
        <taxon>Malpighiales</taxon>
        <taxon>Salicaceae</taxon>
        <taxon>Saliceae</taxon>
        <taxon>Salix</taxon>
    </lineage>
</organism>
<evidence type="ECO:0000259" key="1">
    <source>
        <dbReference type="Pfam" id="PF24804"/>
    </source>
</evidence>
<gene>
    <name evidence="2" type="ORF">SVIM_LOCUS115003</name>
</gene>
<dbReference type="Pfam" id="PF24804">
    <property type="entry name" value="DUF7705"/>
    <property type="match status" value="1"/>
</dbReference>
<dbReference type="AlphaFoldDB" id="A0A6N2KQC9"/>
<dbReference type="EMBL" id="CAADRP010000580">
    <property type="protein sequence ID" value="VFU30198.1"/>
    <property type="molecule type" value="Genomic_DNA"/>
</dbReference>
<proteinExistence type="predicted"/>
<dbReference type="InterPro" id="IPR056122">
    <property type="entry name" value="DUF7705"/>
</dbReference>
<sequence>MSYNYEVQKLSVRLAILYMKMDTWRFFQLLFLACFTCVVMACNDDFISAVGDPGMRRDGLRVAIEAWNQCNEVGEEAVDMGSPRMADCFDVGHSTSSGEKSVVPRHLCAKYDRYAPRRSCTWVRNASEDFPRPWQFWMIMLKSGNMTTSC</sequence>